<name>A0A7M2RIY4_9FIRM</name>
<dbReference type="Gene3D" id="1.20.1250.20">
    <property type="entry name" value="MFS general substrate transporter like domains"/>
    <property type="match status" value="1"/>
</dbReference>
<proteinExistence type="predicted"/>
<feature type="transmembrane region" description="Helical" evidence="7">
    <location>
        <begin position="164"/>
        <end position="180"/>
    </location>
</feature>
<keyword evidence="6 7" id="KW-0472">Membrane</keyword>
<feature type="transmembrane region" description="Helical" evidence="7">
    <location>
        <begin position="201"/>
        <end position="223"/>
    </location>
</feature>
<feature type="transmembrane region" description="Helical" evidence="7">
    <location>
        <begin position="74"/>
        <end position="93"/>
    </location>
</feature>
<dbReference type="PANTHER" id="PTHR43124">
    <property type="entry name" value="PURINE EFFLUX PUMP PBUE"/>
    <property type="match status" value="1"/>
</dbReference>
<evidence type="ECO:0000256" key="7">
    <source>
        <dbReference type="SAM" id="Phobius"/>
    </source>
</evidence>
<sequence>MNENKQIKPIQSAAILAIFLGAMAFTVVTPAMATLAQHFEGKDVSWISTLPTLFVVIATMISGTIMGKRVKYRTLAIVSSVLSLLGGCAPAFFDSYTGTLICRAIMGFGLGLMAPLGNALIIGLYEGKKQASMLGYGTLFMNAGGIIMQMLGGSLAELGWNKTFYGHAFLVIGLVMSFFLPEPDNVSYQKDTGSDGTKAKVSGSVWVIALVVFIFGMLNYPIMMNLSVLFEARSAGGAAAAGTSLSLYTVAGCAAGLLFGKIFQMAKRWCLSLGYVLSALGALFVYVGQSAAVMTIGLILIGFGFSVIMPACLSWIGISTAPETIALATSIVMAATNLGSFASSLWLQILKMVTGENLYSAIVAEIIVLFVTAVIFAVYNPFNAVKKDTGTATGAV</sequence>
<evidence type="ECO:0000259" key="8">
    <source>
        <dbReference type="PROSITE" id="PS50850"/>
    </source>
</evidence>
<keyword evidence="2" id="KW-0813">Transport</keyword>
<evidence type="ECO:0000256" key="2">
    <source>
        <dbReference type="ARBA" id="ARBA00022448"/>
    </source>
</evidence>
<gene>
    <name evidence="9" type="ORF">INP51_03495</name>
</gene>
<dbReference type="Pfam" id="PF07690">
    <property type="entry name" value="MFS_1"/>
    <property type="match status" value="1"/>
</dbReference>
<dbReference type="GO" id="GO:0022857">
    <property type="term" value="F:transmembrane transporter activity"/>
    <property type="evidence" value="ECO:0007669"/>
    <property type="project" value="InterPro"/>
</dbReference>
<dbReference type="Proteomes" id="UP000593601">
    <property type="component" value="Chromosome"/>
</dbReference>
<evidence type="ECO:0000313" key="9">
    <source>
        <dbReference type="EMBL" id="QOV20031.1"/>
    </source>
</evidence>
<feature type="transmembrane region" description="Helical" evidence="7">
    <location>
        <begin position="12"/>
        <end position="33"/>
    </location>
</feature>
<reference evidence="9 10" key="1">
    <citation type="submission" date="2020-10" db="EMBL/GenBank/DDBJ databases">
        <title>Blautia liquoris sp.nov., isolated from the mud in a fermentation cellar used for the production of Chinese strong-flavoured liquor.</title>
        <authorList>
            <person name="Lu L."/>
        </authorList>
    </citation>
    <scope>NUCLEOTIDE SEQUENCE [LARGE SCALE GENOMIC DNA]</scope>
    <source>
        <strain evidence="9 10">LZLJ-3</strain>
    </source>
</reference>
<feature type="transmembrane region" description="Helical" evidence="7">
    <location>
        <begin position="325"/>
        <end position="346"/>
    </location>
</feature>
<feature type="transmembrane region" description="Helical" evidence="7">
    <location>
        <begin position="293"/>
        <end position="318"/>
    </location>
</feature>
<dbReference type="PANTHER" id="PTHR43124:SF3">
    <property type="entry name" value="CHLORAMPHENICOL EFFLUX PUMP RV0191"/>
    <property type="match status" value="1"/>
</dbReference>
<evidence type="ECO:0000256" key="1">
    <source>
        <dbReference type="ARBA" id="ARBA00004651"/>
    </source>
</evidence>
<dbReference type="KEGG" id="bliq:INP51_03495"/>
<dbReference type="GO" id="GO:0005886">
    <property type="term" value="C:plasma membrane"/>
    <property type="evidence" value="ECO:0007669"/>
    <property type="project" value="UniProtKB-SubCell"/>
</dbReference>
<dbReference type="InterPro" id="IPR050189">
    <property type="entry name" value="MFS_Efflux_Transporters"/>
</dbReference>
<keyword evidence="10" id="KW-1185">Reference proteome</keyword>
<accession>A0A7M2RIY4</accession>
<feature type="transmembrane region" description="Helical" evidence="7">
    <location>
        <begin position="358"/>
        <end position="379"/>
    </location>
</feature>
<dbReference type="InterPro" id="IPR036259">
    <property type="entry name" value="MFS_trans_sf"/>
</dbReference>
<keyword evidence="5 7" id="KW-1133">Transmembrane helix</keyword>
<organism evidence="9 10">
    <name type="scientific">Blautia liquoris</name>
    <dbReference type="NCBI Taxonomy" id="2779518"/>
    <lineage>
        <taxon>Bacteria</taxon>
        <taxon>Bacillati</taxon>
        <taxon>Bacillota</taxon>
        <taxon>Clostridia</taxon>
        <taxon>Lachnospirales</taxon>
        <taxon>Lachnospiraceae</taxon>
        <taxon>Blautia</taxon>
    </lineage>
</organism>
<evidence type="ECO:0000256" key="6">
    <source>
        <dbReference type="ARBA" id="ARBA00023136"/>
    </source>
</evidence>
<dbReference type="EMBL" id="CP063304">
    <property type="protein sequence ID" value="QOV20031.1"/>
    <property type="molecule type" value="Genomic_DNA"/>
</dbReference>
<keyword evidence="4 7" id="KW-0812">Transmembrane</keyword>
<evidence type="ECO:0000313" key="10">
    <source>
        <dbReference type="Proteomes" id="UP000593601"/>
    </source>
</evidence>
<evidence type="ECO:0000256" key="5">
    <source>
        <dbReference type="ARBA" id="ARBA00022989"/>
    </source>
</evidence>
<keyword evidence="3" id="KW-1003">Cell membrane</keyword>
<comment type="subcellular location">
    <subcellularLocation>
        <location evidence="1">Cell membrane</location>
        <topology evidence="1">Multi-pass membrane protein</topology>
    </subcellularLocation>
</comment>
<dbReference type="RefSeq" id="WP_193736351.1">
    <property type="nucleotide sequence ID" value="NZ_CP063304.1"/>
</dbReference>
<evidence type="ECO:0000256" key="4">
    <source>
        <dbReference type="ARBA" id="ARBA00022692"/>
    </source>
</evidence>
<dbReference type="InterPro" id="IPR020846">
    <property type="entry name" value="MFS_dom"/>
</dbReference>
<feature type="transmembrane region" description="Helical" evidence="7">
    <location>
        <begin position="45"/>
        <end position="67"/>
    </location>
</feature>
<feature type="transmembrane region" description="Helical" evidence="7">
    <location>
        <begin position="105"/>
        <end position="126"/>
    </location>
</feature>
<feature type="transmembrane region" description="Helical" evidence="7">
    <location>
        <begin position="269"/>
        <end position="287"/>
    </location>
</feature>
<protein>
    <submittedName>
        <fullName evidence="9">MFS transporter</fullName>
    </submittedName>
</protein>
<feature type="transmembrane region" description="Helical" evidence="7">
    <location>
        <begin position="133"/>
        <end position="152"/>
    </location>
</feature>
<feature type="transmembrane region" description="Helical" evidence="7">
    <location>
        <begin position="235"/>
        <end position="257"/>
    </location>
</feature>
<evidence type="ECO:0000256" key="3">
    <source>
        <dbReference type="ARBA" id="ARBA00022475"/>
    </source>
</evidence>
<dbReference type="SUPFAM" id="SSF103473">
    <property type="entry name" value="MFS general substrate transporter"/>
    <property type="match status" value="1"/>
</dbReference>
<dbReference type="AlphaFoldDB" id="A0A7M2RIY4"/>
<dbReference type="PROSITE" id="PS50850">
    <property type="entry name" value="MFS"/>
    <property type="match status" value="1"/>
</dbReference>
<dbReference type="InterPro" id="IPR011701">
    <property type="entry name" value="MFS"/>
</dbReference>
<feature type="domain" description="Major facilitator superfamily (MFS) profile" evidence="8">
    <location>
        <begin position="10"/>
        <end position="389"/>
    </location>
</feature>